<accession>A0A4U1B859</accession>
<name>A0A4U1B859_9GAMM</name>
<dbReference type="InterPro" id="IPR058532">
    <property type="entry name" value="YjbR/MT2646/Rv2570-like"/>
</dbReference>
<keyword evidence="1" id="KW-0238">DNA-binding</keyword>
<dbReference type="EMBL" id="SWDB01000007">
    <property type="protein sequence ID" value="TKB46747.1"/>
    <property type="molecule type" value="Genomic_DNA"/>
</dbReference>
<comment type="caution">
    <text evidence="1">The sequence shown here is derived from an EMBL/GenBank/DDBJ whole genome shotgun (WGS) entry which is preliminary data.</text>
</comment>
<evidence type="ECO:0000313" key="2">
    <source>
        <dbReference type="Proteomes" id="UP000307999"/>
    </source>
</evidence>
<keyword evidence="2" id="KW-1185">Reference proteome</keyword>
<dbReference type="RefSeq" id="WP_136734814.1">
    <property type="nucleotide sequence ID" value="NZ_SWDB01000007.1"/>
</dbReference>
<dbReference type="InterPro" id="IPR038056">
    <property type="entry name" value="YjbR-like_sf"/>
</dbReference>
<dbReference type="PANTHER" id="PTHR35145">
    <property type="entry name" value="CYTOPLASMIC PROTEIN-RELATED"/>
    <property type="match status" value="1"/>
</dbReference>
<dbReference type="Pfam" id="PF04237">
    <property type="entry name" value="YjbR"/>
    <property type="match status" value="1"/>
</dbReference>
<proteinExistence type="predicted"/>
<dbReference type="SUPFAM" id="SSF142906">
    <property type="entry name" value="YjbR-like"/>
    <property type="match status" value="1"/>
</dbReference>
<dbReference type="OrthoDB" id="3194910at2"/>
<dbReference type="AlphaFoldDB" id="A0A4U1B859"/>
<organism evidence="1 2">
    <name type="scientific">Thalassotalea mangrovi</name>
    <dbReference type="NCBI Taxonomy" id="2572245"/>
    <lineage>
        <taxon>Bacteria</taxon>
        <taxon>Pseudomonadati</taxon>
        <taxon>Pseudomonadota</taxon>
        <taxon>Gammaproteobacteria</taxon>
        <taxon>Alteromonadales</taxon>
        <taxon>Colwelliaceae</taxon>
        <taxon>Thalassotalea</taxon>
    </lineage>
</organism>
<dbReference type="Gene3D" id="3.90.1150.30">
    <property type="match status" value="1"/>
</dbReference>
<dbReference type="InterPro" id="IPR007351">
    <property type="entry name" value="YjbR"/>
</dbReference>
<gene>
    <name evidence="1" type="ORF">E8M12_04100</name>
</gene>
<reference evidence="1 2" key="1">
    <citation type="submission" date="2019-04" db="EMBL/GenBank/DDBJ databases">
        <title>Thalassotalea guangxiensis sp. nov., isolated from sediment of the coastal wetland.</title>
        <authorList>
            <person name="Zheng S."/>
            <person name="Zhang D."/>
        </authorList>
    </citation>
    <scope>NUCLEOTIDE SEQUENCE [LARGE SCALE GENOMIC DNA]</scope>
    <source>
        <strain evidence="1 2">ZS-4</strain>
    </source>
</reference>
<sequence>MPEHIRNYLLNRPFTEMQYPFGEGVEVYKVKGKMFATLSLGKLGKGGGGDDAYWWMNLKCDPDEAIMLRDIFRSIIPGYHMNKRLWNTVILDGSVPIGEIERMIDSSFDLVVASLKKVDRQAVRLYLEKD</sequence>
<evidence type="ECO:0000313" key="1">
    <source>
        <dbReference type="EMBL" id="TKB46747.1"/>
    </source>
</evidence>
<dbReference type="GO" id="GO:0003677">
    <property type="term" value="F:DNA binding"/>
    <property type="evidence" value="ECO:0007669"/>
    <property type="project" value="UniProtKB-KW"/>
</dbReference>
<protein>
    <submittedName>
        <fullName evidence="1">MmcQ/YjbR family DNA-binding protein</fullName>
    </submittedName>
</protein>
<dbReference type="PANTHER" id="PTHR35145:SF1">
    <property type="entry name" value="CYTOPLASMIC PROTEIN"/>
    <property type="match status" value="1"/>
</dbReference>
<dbReference type="Proteomes" id="UP000307999">
    <property type="component" value="Unassembled WGS sequence"/>
</dbReference>